<keyword evidence="1 3" id="KW-0547">Nucleotide-binding</keyword>
<dbReference type="PANTHER" id="PTHR44329:SF298">
    <property type="entry name" value="MIXED LINEAGE KINASE DOMAIN-LIKE PROTEIN"/>
    <property type="match status" value="1"/>
</dbReference>
<name>A0AAV5GUN6_9BASI</name>
<feature type="region of interest" description="Disordered" evidence="4">
    <location>
        <begin position="414"/>
        <end position="477"/>
    </location>
</feature>
<dbReference type="EMBL" id="BQKY01000015">
    <property type="protein sequence ID" value="GJN93933.1"/>
    <property type="molecule type" value="Genomic_DNA"/>
</dbReference>
<evidence type="ECO:0000256" key="3">
    <source>
        <dbReference type="PROSITE-ProRule" id="PRU10141"/>
    </source>
</evidence>
<dbReference type="PROSITE" id="PS00107">
    <property type="entry name" value="PROTEIN_KINASE_ATP"/>
    <property type="match status" value="1"/>
</dbReference>
<evidence type="ECO:0000256" key="4">
    <source>
        <dbReference type="SAM" id="MobiDB-lite"/>
    </source>
</evidence>
<feature type="compositionally biased region" description="Polar residues" evidence="4">
    <location>
        <begin position="508"/>
        <end position="523"/>
    </location>
</feature>
<evidence type="ECO:0000256" key="1">
    <source>
        <dbReference type="ARBA" id="ARBA00022741"/>
    </source>
</evidence>
<evidence type="ECO:0000313" key="6">
    <source>
        <dbReference type="EMBL" id="GJN93933.1"/>
    </source>
</evidence>
<proteinExistence type="predicted"/>
<dbReference type="GO" id="GO:0004672">
    <property type="term" value="F:protein kinase activity"/>
    <property type="evidence" value="ECO:0007669"/>
    <property type="project" value="InterPro"/>
</dbReference>
<evidence type="ECO:0000259" key="5">
    <source>
        <dbReference type="PROSITE" id="PS50011"/>
    </source>
</evidence>
<dbReference type="Pfam" id="PF00069">
    <property type="entry name" value="Pkinase"/>
    <property type="match status" value="1"/>
</dbReference>
<dbReference type="Gene3D" id="3.30.200.20">
    <property type="entry name" value="Phosphorylase Kinase, domain 1"/>
    <property type="match status" value="1"/>
</dbReference>
<dbReference type="Proteomes" id="UP001342314">
    <property type="component" value="Unassembled WGS sequence"/>
</dbReference>
<dbReference type="InterPro" id="IPR051681">
    <property type="entry name" value="Ser/Thr_Kinases-Pseudokinases"/>
</dbReference>
<feature type="region of interest" description="Disordered" evidence="4">
    <location>
        <begin position="491"/>
        <end position="523"/>
    </location>
</feature>
<keyword evidence="2 3" id="KW-0067">ATP-binding</keyword>
<accession>A0AAV5GUN6</accession>
<feature type="compositionally biased region" description="Low complexity" evidence="4">
    <location>
        <begin position="454"/>
        <end position="467"/>
    </location>
</feature>
<dbReference type="GO" id="GO:0005524">
    <property type="term" value="F:ATP binding"/>
    <property type="evidence" value="ECO:0007669"/>
    <property type="project" value="UniProtKB-UniRule"/>
</dbReference>
<feature type="binding site" evidence="3">
    <location>
        <position position="52"/>
    </location>
    <ligand>
        <name>ATP</name>
        <dbReference type="ChEBI" id="CHEBI:30616"/>
    </ligand>
</feature>
<dbReference type="PROSITE" id="PS50011">
    <property type="entry name" value="PROTEIN_KINASE_DOM"/>
    <property type="match status" value="1"/>
</dbReference>
<comment type="caution">
    <text evidence="6">The sequence shown here is derived from an EMBL/GenBank/DDBJ whole genome shotgun (WGS) entry which is preliminary data.</text>
</comment>
<sequence length="744" mass="78629">MSTQRPEGQPPERFDKIYYSDLSPESDWIRLGKGSFGCVYKGEYLGIEIAIKEVLPSKDYDVEKYLQREITLMQQARHPNIVQYLGLSFAPPLPDADSPQPRILIISEFLPRGNLRQYILDRTLPFPWRLRISFAVDTTRALAYLHARNTMHRDLKGENLLITSNERIKACDFGLARVAPGGGPEDEAWRRLTYCGTDGYMSPEVLNGLPFNLKTDIFSLGVLFVEIASRQLASNHTFVRGPPTYGISQSEAFVDLALQCCATDPRERPDTKEILRRLRDVEQEVLALEARGLGDADAHTRGALHTVRRKGSMAANVGSISFSGSTKRGSGKGYGAVNLQLGCSFVPPSTSPVEPTATVTSVSPSIPSTATFGHMAREPSLDSEYDDEDSEALLALAQADIPIDSLSMRPDFPSSISSALAREPGDDPENSTSVVKPSRILGSSAGAAPYGRLGSSSGSTLAGAEAGRGVGSLPSLPPSWVATARRVAIHDGEEGEDEGTKTVMATPPRTQSAATTTGHNSPDSYLTARTSTLSVANAVVGHARVVSLESARSVTEEEQDSGDVFHSTIQGPLLAVEEVEEKEAPHRFSLIKPGLQRFLGSLAPYSAASPSLAFSQGQRSSWDASGRMEVGLPAASSGAAGGRCGLCDKKFGIMKAYLSCDDCGFATAAPVSAPQAQQPPKPSRAPPSAPLSRSSSKGGSKERGAGASAGGGGAGVSKLVKKGRTPSAGGSGGKGGKPLAAANA</sequence>
<feature type="region of interest" description="Disordered" evidence="4">
    <location>
        <begin position="673"/>
        <end position="744"/>
    </location>
</feature>
<dbReference type="InterPro" id="IPR011009">
    <property type="entry name" value="Kinase-like_dom_sf"/>
</dbReference>
<dbReference type="InterPro" id="IPR017441">
    <property type="entry name" value="Protein_kinase_ATP_BS"/>
</dbReference>
<dbReference type="GO" id="GO:0097527">
    <property type="term" value="P:necroptotic signaling pathway"/>
    <property type="evidence" value="ECO:0007669"/>
    <property type="project" value="TreeGrafter"/>
</dbReference>
<feature type="domain" description="Protein kinase" evidence="5">
    <location>
        <begin position="25"/>
        <end position="286"/>
    </location>
</feature>
<dbReference type="SMART" id="SM00220">
    <property type="entry name" value="S_TKc"/>
    <property type="match status" value="1"/>
</dbReference>
<dbReference type="AlphaFoldDB" id="A0AAV5GUN6"/>
<evidence type="ECO:0000313" key="7">
    <source>
        <dbReference type="Proteomes" id="UP001342314"/>
    </source>
</evidence>
<reference evidence="6 7" key="1">
    <citation type="submission" date="2021-12" db="EMBL/GenBank/DDBJ databases">
        <title>High titer production of polyol ester of fatty acids by Rhodotorula paludigena BS15 towards product separation-free biomass refinery.</title>
        <authorList>
            <person name="Mano J."/>
            <person name="Ono H."/>
            <person name="Tanaka T."/>
            <person name="Naito K."/>
            <person name="Sushida H."/>
            <person name="Ike M."/>
            <person name="Tokuyasu K."/>
            <person name="Kitaoka M."/>
        </authorList>
    </citation>
    <scope>NUCLEOTIDE SEQUENCE [LARGE SCALE GENOMIC DNA]</scope>
    <source>
        <strain evidence="6 7">BS15</strain>
    </source>
</reference>
<dbReference type="InterPro" id="IPR000719">
    <property type="entry name" value="Prot_kinase_dom"/>
</dbReference>
<dbReference type="CDD" id="cd13999">
    <property type="entry name" value="STKc_MAP3K-like"/>
    <property type="match status" value="1"/>
</dbReference>
<gene>
    <name evidence="6" type="ORF">Rhopal_006992-T1</name>
</gene>
<dbReference type="Gene3D" id="1.10.510.10">
    <property type="entry name" value="Transferase(Phosphotransferase) domain 1"/>
    <property type="match status" value="1"/>
</dbReference>
<evidence type="ECO:0000256" key="2">
    <source>
        <dbReference type="ARBA" id="ARBA00022840"/>
    </source>
</evidence>
<protein>
    <recommendedName>
        <fullName evidence="5">Protein kinase domain-containing protein</fullName>
    </recommendedName>
</protein>
<feature type="compositionally biased region" description="Pro residues" evidence="4">
    <location>
        <begin position="677"/>
        <end position="689"/>
    </location>
</feature>
<dbReference type="SUPFAM" id="SSF56112">
    <property type="entry name" value="Protein kinase-like (PK-like)"/>
    <property type="match status" value="1"/>
</dbReference>
<organism evidence="6 7">
    <name type="scientific">Rhodotorula paludigena</name>
    <dbReference type="NCBI Taxonomy" id="86838"/>
    <lineage>
        <taxon>Eukaryota</taxon>
        <taxon>Fungi</taxon>
        <taxon>Dikarya</taxon>
        <taxon>Basidiomycota</taxon>
        <taxon>Pucciniomycotina</taxon>
        <taxon>Microbotryomycetes</taxon>
        <taxon>Sporidiobolales</taxon>
        <taxon>Sporidiobolaceae</taxon>
        <taxon>Rhodotorula</taxon>
    </lineage>
</organism>
<dbReference type="PANTHER" id="PTHR44329">
    <property type="entry name" value="SERINE/THREONINE-PROTEIN KINASE TNNI3K-RELATED"/>
    <property type="match status" value="1"/>
</dbReference>
<keyword evidence="7" id="KW-1185">Reference proteome</keyword>